<evidence type="ECO:0000313" key="2">
    <source>
        <dbReference type="Proteomes" id="UP000249720"/>
    </source>
</evidence>
<evidence type="ECO:0000313" key="1">
    <source>
        <dbReference type="EMBL" id="PZX64673.1"/>
    </source>
</evidence>
<dbReference type="RefSeq" id="WP_111293827.1">
    <property type="nucleotide sequence ID" value="NZ_QKZV01000002.1"/>
</dbReference>
<dbReference type="OrthoDB" id="903930at2"/>
<comment type="caution">
    <text evidence="1">The sequence shown here is derived from an EMBL/GenBank/DDBJ whole genome shotgun (WGS) entry which is preliminary data.</text>
</comment>
<keyword evidence="2" id="KW-1185">Reference proteome</keyword>
<proteinExistence type="predicted"/>
<sequence>MQLHSYLIFEKKKNCLFFFFLFSVGFLNAQIKNVWAIGDGEKIFKTGFVSPEKNINSIWNGDKIQLKGLYNEILAFQVVLETYTSGAKQVSVEVQPFIHQVTHQNFGSASDSYGDDGCIDIFIEHYLFVKDSTHPNWYYGSPKAMPQKMTGWIPDALIPISAYKNIKKYPIDLPPLSEIDPGHKSINTIPTQAFWIDVYLPRDKKSFQPGSYTSKVIVRESGKVVKTIPIELELLPWYLPDTDQHTIWLYTENVYPYFPSLSHNEIDRMLKFEGHRHRVDIMGGFTVNKTSFNAENLKAYLPYLNGDAYRPNNGYEGPGIGVGEKIFPIGMYGDDPVMGNDSITVQQQANLWVSWFKKFAPNVQYFWYLIDEPKPEQYSFIKQRHRWIENDTGIGKFMPLFTTTSYTPELKSIIKYWAGYDGLDLSMLPTIQKLGGDHWFYNGNRPRYGSIILEASAVDCRVNSWIMYKYGVNVWFIWNGTQWQHNHSGPKRDLYQRIYSNPLTYINNSMEWGNGDGIMFYPGNNPFYPDENFGLNQLFPSIRLQNMRRGQQDAAILELVEKKVGRNKVLEYINKVVPAALSEVPMDAATPWSLKGNDYDNVRLELLKCLQN</sequence>
<organism evidence="1 2">
    <name type="scientific">Hydrotalea sandarakina</name>
    <dbReference type="NCBI Taxonomy" id="1004304"/>
    <lineage>
        <taxon>Bacteria</taxon>
        <taxon>Pseudomonadati</taxon>
        <taxon>Bacteroidota</taxon>
        <taxon>Chitinophagia</taxon>
        <taxon>Chitinophagales</taxon>
        <taxon>Chitinophagaceae</taxon>
        <taxon>Hydrotalea</taxon>
    </lineage>
</organism>
<dbReference type="Proteomes" id="UP000249720">
    <property type="component" value="Unassembled WGS sequence"/>
</dbReference>
<dbReference type="EMBL" id="QKZV01000002">
    <property type="protein sequence ID" value="PZX64673.1"/>
    <property type="molecule type" value="Genomic_DNA"/>
</dbReference>
<reference evidence="1 2" key="1">
    <citation type="submission" date="2018-06" db="EMBL/GenBank/DDBJ databases">
        <title>Genomic Encyclopedia of Archaeal and Bacterial Type Strains, Phase II (KMG-II): from individual species to whole genera.</title>
        <authorList>
            <person name="Goeker M."/>
        </authorList>
    </citation>
    <scope>NUCLEOTIDE SEQUENCE [LARGE SCALE GENOMIC DNA]</scope>
    <source>
        <strain evidence="1 2">DSM 23241</strain>
    </source>
</reference>
<name>A0A2W7RVD7_9BACT</name>
<protein>
    <submittedName>
        <fullName evidence="1">Uncharacterized protein DUF4091</fullName>
    </submittedName>
</protein>
<accession>A0A2W7RVD7</accession>
<gene>
    <name evidence="1" type="ORF">LX80_00871</name>
</gene>
<dbReference type="AlphaFoldDB" id="A0A2W7RVD7"/>